<keyword evidence="6 7" id="KW-0413">Isomerase</keyword>
<feature type="domain" description="Metalloenzyme" evidence="8">
    <location>
        <begin position="4"/>
        <end position="401"/>
    </location>
</feature>
<evidence type="ECO:0000259" key="8">
    <source>
        <dbReference type="Pfam" id="PF01676"/>
    </source>
</evidence>
<dbReference type="Gene3D" id="3.40.720.10">
    <property type="entry name" value="Alkaline Phosphatase, subunit A"/>
    <property type="match status" value="2"/>
</dbReference>
<dbReference type="AlphaFoldDB" id="A0A8J8B4A2"/>
<dbReference type="PANTHER" id="PTHR31209:SF0">
    <property type="entry name" value="METALLOENZYME DOMAIN-CONTAINING PROTEIN"/>
    <property type="match status" value="1"/>
</dbReference>
<dbReference type="EC" id="5.4.2.12" evidence="7"/>
<dbReference type="NCBIfam" id="TIGR00306">
    <property type="entry name" value="apgM"/>
    <property type="match status" value="1"/>
</dbReference>
<gene>
    <name evidence="7" type="primary">apgM</name>
    <name evidence="9" type="ORF">RJ53_03030</name>
</gene>
<dbReference type="EMBL" id="JWHL01000003">
    <property type="protein sequence ID" value="MBR1368531.1"/>
    <property type="molecule type" value="Genomic_DNA"/>
</dbReference>
<dbReference type="InterPro" id="IPR006124">
    <property type="entry name" value="Metalloenzyme"/>
</dbReference>
<sequence>MTAQKILLVILDGIADRPCDALDGRTPLQAAATPVLDRLASEGICGIMDTIAPGIRPGSDTAHLSLLGYPPERYYTGRGPLEAEGCGIRMEPGMIGFRANFATIDENGAISDRRAGRIPSTTPLCEAIRDGVDLRTFGVEIFFEPGAGHRAALALRGDGLGANVTSNDPKHEGFPPLQIRPMTEAGSDQHTADVANEFLRQSQEILLDHPLNRERKLSGLAPANAVLIRGAGLMGRFEPFSEKWKMTGSVISAAALISGIGSAVGLEHIDIPGITGSADSDLGAKISRAESELERKDFVLMNIKGADEFGHDGMAEGKRDFIEVIDGALTPLLARTDIMIAICSDHTTPCSVKDHSGDPVPLLIRGPDVRVDSVTAFDEISVASGGLLRVRGGDLMPILVDLINRSQKYGA</sequence>
<evidence type="ECO:0000256" key="1">
    <source>
        <dbReference type="ARBA" id="ARBA00000370"/>
    </source>
</evidence>
<comment type="caution">
    <text evidence="9">The sequence shown here is derived from an EMBL/GenBank/DDBJ whole genome shotgun (WGS) entry which is preliminary data.</text>
</comment>
<organism evidence="9 10">
    <name type="scientific">Methanocalculus chunghsingensis</name>
    <dbReference type="NCBI Taxonomy" id="156457"/>
    <lineage>
        <taxon>Archaea</taxon>
        <taxon>Methanobacteriati</taxon>
        <taxon>Methanobacteriota</taxon>
        <taxon>Stenosarchaea group</taxon>
        <taxon>Methanomicrobia</taxon>
        <taxon>Methanomicrobiales</taxon>
        <taxon>Methanocalculaceae</taxon>
        <taxon>Methanocalculus</taxon>
    </lineage>
</organism>
<comment type="pathway">
    <text evidence="3 7">Carbohydrate degradation; glycolysis; pyruvate from D-glyceraldehyde 3-phosphate: step 3/5.</text>
</comment>
<dbReference type="Pfam" id="PF01676">
    <property type="entry name" value="Metalloenzyme"/>
    <property type="match status" value="1"/>
</dbReference>
<comment type="catalytic activity">
    <reaction evidence="1 7">
        <text>(2R)-2-phosphoglycerate = (2R)-3-phosphoglycerate</text>
        <dbReference type="Rhea" id="RHEA:15901"/>
        <dbReference type="ChEBI" id="CHEBI:58272"/>
        <dbReference type="ChEBI" id="CHEBI:58289"/>
        <dbReference type="EC" id="5.4.2.12"/>
    </reaction>
</comment>
<evidence type="ECO:0000313" key="10">
    <source>
        <dbReference type="Proteomes" id="UP000730161"/>
    </source>
</evidence>
<keyword evidence="10" id="KW-1185">Reference proteome</keyword>
<proteinExistence type="inferred from homology"/>
<dbReference type="PANTHER" id="PTHR31209">
    <property type="entry name" value="COFACTOR-INDEPENDENT PHOSPHOGLYCERATE MUTASE"/>
    <property type="match status" value="1"/>
</dbReference>
<dbReference type="PIRSF" id="PIRSF006392">
    <property type="entry name" value="IPGAM_arch"/>
    <property type="match status" value="1"/>
</dbReference>
<dbReference type="GO" id="GO:0004619">
    <property type="term" value="F:phosphoglycerate mutase activity"/>
    <property type="evidence" value="ECO:0007669"/>
    <property type="project" value="UniProtKB-UniRule"/>
</dbReference>
<dbReference type="InterPro" id="IPR004456">
    <property type="entry name" value="Pglycerate_mutase_ApgM"/>
</dbReference>
<dbReference type="GO" id="GO:0046872">
    <property type="term" value="F:metal ion binding"/>
    <property type="evidence" value="ECO:0007669"/>
    <property type="project" value="InterPro"/>
</dbReference>
<dbReference type="UniPathway" id="UPA00109">
    <property type="reaction ID" value="UER00186"/>
</dbReference>
<name>A0A8J8B4A2_9EURY</name>
<dbReference type="GO" id="GO:0006096">
    <property type="term" value="P:glycolytic process"/>
    <property type="evidence" value="ECO:0007669"/>
    <property type="project" value="UniProtKB-UniRule"/>
</dbReference>
<evidence type="ECO:0000256" key="7">
    <source>
        <dbReference type="HAMAP-Rule" id="MF_01402"/>
    </source>
</evidence>
<dbReference type="SUPFAM" id="SSF53649">
    <property type="entry name" value="Alkaline phosphatase-like"/>
    <property type="match status" value="1"/>
</dbReference>
<dbReference type="HAMAP" id="MF_01402_A">
    <property type="entry name" value="ApgM_A"/>
    <property type="match status" value="1"/>
</dbReference>
<evidence type="ECO:0000256" key="4">
    <source>
        <dbReference type="ARBA" id="ARBA00005524"/>
    </source>
</evidence>
<dbReference type="RefSeq" id="WP_211530161.1">
    <property type="nucleotide sequence ID" value="NZ_JWHL01000003.1"/>
</dbReference>
<dbReference type="InterPro" id="IPR023665">
    <property type="entry name" value="ApgAM_prokaryotes"/>
</dbReference>
<protein>
    <recommendedName>
        <fullName evidence="7">2,3-bisphosphoglycerate-independent phosphoglycerate mutase</fullName>
        <shortName evidence="7">BPG-independent PGAM</shortName>
        <shortName evidence="7">Phosphoglyceromutase</shortName>
        <shortName evidence="7">aPGAM</shortName>
        <ecNumber evidence="7">5.4.2.12</ecNumber>
    </recommendedName>
</protein>
<accession>A0A8J8B4A2</accession>
<evidence type="ECO:0000256" key="2">
    <source>
        <dbReference type="ARBA" id="ARBA00002315"/>
    </source>
</evidence>
<evidence type="ECO:0000256" key="3">
    <source>
        <dbReference type="ARBA" id="ARBA00004798"/>
    </source>
</evidence>
<dbReference type="CDD" id="cd16011">
    <property type="entry name" value="iPGM_like"/>
    <property type="match status" value="1"/>
</dbReference>
<comment type="function">
    <text evidence="2 7">Catalyzes the interconversion of 2-phosphoglycerate and 3-phosphoglycerate.</text>
</comment>
<dbReference type="InterPro" id="IPR017850">
    <property type="entry name" value="Alkaline_phosphatase_core_sf"/>
</dbReference>
<dbReference type="OrthoDB" id="52918at2157"/>
<evidence type="ECO:0000313" key="9">
    <source>
        <dbReference type="EMBL" id="MBR1368531.1"/>
    </source>
</evidence>
<dbReference type="NCBIfam" id="NF003104">
    <property type="entry name" value="PRK04024.1"/>
    <property type="match status" value="1"/>
</dbReference>
<reference evidence="9" key="1">
    <citation type="submission" date="2014-12" db="EMBL/GenBank/DDBJ databases">
        <authorList>
            <person name="Huang H.-H."/>
            <person name="Chen S.-C."/>
            <person name="Lai M.-C."/>
        </authorList>
    </citation>
    <scope>NUCLEOTIDE SEQUENCE</scope>
    <source>
        <strain evidence="9">K1F9705b</strain>
    </source>
</reference>
<evidence type="ECO:0000256" key="5">
    <source>
        <dbReference type="ARBA" id="ARBA00023152"/>
    </source>
</evidence>
<keyword evidence="5 7" id="KW-0324">Glycolysis</keyword>
<evidence type="ECO:0000256" key="6">
    <source>
        <dbReference type="ARBA" id="ARBA00023235"/>
    </source>
</evidence>
<dbReference type="Pfam" id="PF10143">
    <property type="entry name" value="PhosphMutase"/>
    <property type="match status" value="1"/>
</dbReference>
<comment type="similarity">
    <text evidence="4 7">Belongs to the BPG-independent phosphoglycerate mutase family. A-PGAM subfamily.</text>
</comment>
<dbReference type="Proteomes" id="UP000730161">
    <property type="component" value="Unassembled WGS sequence"/>
</dbReference>